<keyword evidence="3" id="KW-0238">DNA-binding</keyword>
<accession>A0ABX8TEF8</accession>
<dbReference type="InterPro" id="IPR000847">
    <property type="entry name" value="LysR_HTH_N"/>
</dbReference>
<keyword evidence="7" id="KW-1185">Reference proteome</keyword>
<sequence length="355" mass="38394">MTLVQLRYLIAVVDANLNITAAAARLNATQPGISKQLKLLEDELGFQVFVRKGKSLERTTPAGVEVIDRARSVLVETDNIRSLAADFQQQSDGELHIIATQTQARLFLPRVLGVLKAQYPALGIRQSYFSENPAASASESESVDLSVVSASEHESVGSPAIPLYRWRRSLLVPAGHPLTRLGRAITLADIAEHPLVSYPSMARAGSSVSRAFTLSSLTPRFVGTAQDPELIKSYVRSGLGVGLIAEMAVSASDGADLVAIDIGDLLPTCTAWAVLRRDTVARRYTLDLLRLLAPRYSLQDISRLLRDGRPLPDRPAPWWSDVQAHEPVVPLHPAPVPAPSNVTAFPAAHVRRGGC</sequence>
<dbReference type="PANTHER" id="PTHR30126:SF6">
    <property type="entry name" value="HTH-TYPE TRANSCRIPTIONAL REGULATOR CYSB-RELATED"/>
    <property type="match status" value="1"/>
</dbReference>
<organism evidence="6 7">
    <name type="scientific">Brevundimonas nasdae</name>
    <dbReference type="NCBI Taxonomy" id="172043"/>
    <lineage>
        <taxon>Bacteria</taxon>
        <taxon>Pseudomonadati</taxon>
        <taxon>Pseudomonadota</taxon>
        <taxon>Alphaproteobacteria</taxon>
        <taxon>Caulobacterales</taxon>
        <taxon>Caulobacteraceae</taxon>
        <taxon>Brevundimonas</taxon>
    </lineage>
</organism>
<dbReference type="InterPro" id="IPR005119">
    <property type="entry name" value="LysR_subst-bd"/>
</dbReference>
<dbReference type="EMBL" id="CP080034">
    <property type="protein sequence ID" value="QYC09575.1"/>
    <property type="molecule type" value="Genomic_DNA"/>
</dbReference>
<reference evidence="6 7" key="1">
    <citation type="submission" date="2021-07" db="EMBL/GenBank/DDBJ databases">
        <title>Isolation and characterization of bacteria from a gold mining with a capacity of golden bioaccumulation.</title>
        <authorList>
            <person name="Yang X.J."/>
        </authorList>
    </citation>
    <scope>NUCLEOTIDE SEQUENCE [LARGE SCALE GENOMIC DNA]</scope>
    <source>
        <strain evidence="6 7">Au29</strain>
    </source>
</reference>
<evidence type="ECO:0000259" key="5">
    <source>
        <dbReference type="PROSITE" id="PS50931"/>
    </source>
</evidence>
<evidence type="ECO:0000256" key="4">
    <source>
        <dbReference type="ARBA" id="ARBA00023163"/>
    </source>
</evidence>
<dbReference type="PROSITE" id="PS50931">
    <property type="entry name" value="HTH_LYSR"/>
    <property type="match status" value="1"/>
</dbReference>
<dbReference type="PANTHER" id="PTHR30126">
    <property type="entry name" value="HTH-TYPE TRANSCRIPTIONAL REGULATOR"/>
    <property type="match status" value="1"/>
</dbReference>
<evidence type="ECO:0000256" key="1">
    <source>
        <dbReference type="ARBA" id="ARBA00009437"/>
    </source>
</evidence>
<evidence type="ECO:0000313" key="7">
    <source>
        <dbReference type="Proteomes" id="UP000824334"/>
    </source>
</evidence>
<keyword evidence="2" id="KW-0805">Transcription regulation</keyword>
<evidence type="ECO:0000256" key="3">
    <source>
        <dbReference type="ARBA" id="ARBA00023125"/>
    </source>
</evidence>
<gene>
    <name evidence="6" type="ORF">KWG56_13375</name>
</gene>
<comment type="similarity">
    <text evidence="1">Belongs to the LysR transcriptional regulatory family.</text>
</comment>
<name>A0ABX8TEF8_9CAUL</name>
<dbReference type="Pfam" id="PF03466">
    <property type="entry name" value="LysR_substrate"/>
    <property type="match status" value="1"/>
</dbReference>
<evidence type="ECO:0000313" key="6">
    <source>
        <dbReference type="EMBL" id="QYC09575.1"/>
    </source>
</evidence>
<evidence type="ECO:0000256" key="2">
    <source>
        <dbReference type="ARBA" id="ARBA00023015"/>
    </source>
</evidence>
<dbReference type="Pfam" id="PF00126">
    <property type="entry name" value="HTH_1"/>
    <property type="match status" value="1"/>
</dbReference>
<dbReference type="GeneID" id="94376271"/>
<protein>
    <submittedName>
        <fullName evidence="6">LysR family transcriptional regulator</fullName>
    </submittedName>
</protein>
<dbReference type="RefSeq" id="WP_219355137.1">
    <property type="nucleotide sequence ID" value="NZ_CP080034.1"/>
</dbReference>
<dbReference type="Proteomes" id="UP000824334">
    <property type="component" value="Chromosome"/>
</dbReference>
<keyword evidence="4" id="KW-0804">Transcription</keyword>
<feature type="domain" description="HTH lysR-type" evidence="5">
    <location>
        <begin position="1"/>
        <end position="59"/>
    </location>
</feature>
<proteinExistence type="inferred from homology"/>